<protein>
    <submittedName>
        <fullName evidence="1">RCG63252</fullName>
    </submittedName>
</protein>
<name>A6JHE2_RAT</name>
<reference evidence="2" key="1">
    <citation type="submission" date="2005-09" db="EMBL/GenBank/DDBJ databases">
        <authorList>
            <person name="Mural R.J."/>
            <person name="Li P.W."/>
            <person name="Adams M.D."/>
            <person name="Amanatides P.G."/>
            <person name="Baden-Tillson H."/>
            <person name="Barnstead M."/>
            <person name="Chin S.H."/>
            <person name="Dew I."/>
            <person name="Evans C.A."/>
            <person name="Ferriera S."/>
            <person name="Flanigan M."/>
            <person name="Fosler C."/>
            <person name="Glodek A."/>
            <person name="Gu Z."/>
            <person name="Holt R.A."/>
            <person name="Jennings D."/>
            <person name="Kraft C.L."/>
            <person name="Lu F."/>
            <person name="Nguyen T."/>
            <person name="Nusskern D.R."/>
            <person name="Pfannkoch C.M."/>
            <person name="Sitter C."/>
            <person name="Sutton G.G."/>
            <person name="Venter J.C."/>
            <person name="Wang Z."/>
            <person name="Woodage T."/>
            <person name="Zheng X.H."/>
            <person name="Zhong F."/>
        </authorList>
    </citation>
    <scope>NUCLEOTIDE SEQUENCE [LARGE SCALE GENOMIC DNA]</scope>
    <source>
        <strain>BN</strain>
        <strain evidence="2">Sprague-Dawley</strain>
    </source>
</reference>
<dbReference type="Proteomes" id="UP000234681">
    <property type="component" value="Chromosome 1"/>
</dbReference>
<organism evidence="1 2">
    <name type="scientific">Rattus norvegicus</name>
    <name type="common">Rat</name>
    <dbReference type="NCBI Taxonomy" id="10116"/>
    <lineage>
        <taxon>Eukaryota</taxon>
        <taxon>Metazoa</taxon>
        <taxon>Chordata</taxon>
        <taxon>Craniata</taxon>
        <taxon>Vertebrata</taxon>
        <taxon>Euteleostomi</taxon>
        <taxon>Mammalia</taxon>
        <taxon>Eutheria</taxon>
        <taxon>Euarchontoglires</taxon>
        <taxon>Glires</taxon>
        <taxon>Rodentia</taxon>
        <taxon>Myomorpha</taxon>
        <taxon>Muroidea</taxon>
        <taxon>Muridae</taxon>
        <taxon>Murinae</taxon>
        <taxon>Rattus</taxon>
    </lineage>
</organism>
<proteinExistence type="predicted"/>
<evidence type="ECO:0000313" key="1">
    <source>
        <dbReference type="EMBL" id="EDL94266.1"/>
    </source>
</evidence>
<dbReference type="AlphaFoldDB" id="A6JHE2"/>
<accession>A6JHE2</accession>
<dbReference type="EMBL" id="CH473986">
    <property type="protein sequence ID" value="EDL94266.1"/>
    <property type="molecule type" value="Genomic_DNA"/>
</dbReference>
<evidence type="ECO:0000313" key="2">
    <source>
        <dbReference type="Proteomes" id="UP000234681"/>
    </source>
</evidence>
<gene>
    <name evidence="1" type="ORF">rCG_63252</name>
</gene>
<sequence length="59" mass="6262">MQCLHRPEEGARSLGTGIRNCWSAGNLSQIGWKGGAGSVLFPALPSSSQWAIFPATTLF</sequence>